<dbReference type="STRING" id="1842532.A7E78_01420"/>
<dbReference type="OrthoDB" id="5405144at2"/>
<dbReference type="GO" id="GO:0004672">
    <property type="term" value="F:protein kinase activity"/>
    <property type="evidence" value="ECO:0007669"/>
    <property type="project" value="InterPro"/>
</dbReference>
<dbReference type="RefSeq" id="WP_072282598.1">
    <property type="nucleotide sequence ID" value="NZ_CP015519.1"/>
</dbReference>
<evidence type="ECO:0000313" key="1">
    <source>
        <dbReference type="EMBL" id="APG26637.1"/>
    </source>
</evidence>
<reference evidence="1 2" key="1">
    <citation type="journal article" date="2017" name="Genome Announc.">
        <title>Complete Genome Sequences of Two Acetylene-Fermenting Pelobacter acetylenicus Strains.</title>
        <authorList>
            <person name="Sutton J.M."/>
            <person name="Baesman S.M."/>
            <person name="Fierst J.L."/>
            <person name="Poret-Peterson A.T."/>
            <person name="Oremland R.S."/>
            <person name="Dunlap D.S."/>
            <person name="Akob D.M."/>
        </authorList>
    </citation>
    <scope>NUCLEOTIDE SEQUENCE [LARGE SCALE GENOMIC DNA]</scope>
    <source>
        <strain evidence="1 2">SFB93</strain>
    </source>
</reference>
<dbReference type="InterPro" id="IPR008271">
    <property type="entry name" value="Ser/Thr_kinase_AS"/>
</dbReference>
<proteinExistence type="predicted"/>
<organism evidence="1 2">
    <name type="scientific">Syntrophotalea acetylenivorans</name>
    <dbReference type="NCBI Taxonomy" id="1842532"/>
    <lineage>
        <taxon>Bacteria</taxon>
        <taxon>Pseudomonadati</taxon>
        <taxon>Thermodesulfobacteriota</taxon>
        <taxon>Desulfuromonadia</taxon>
        <taxon>Desulfuromonadales</taxon>
        <taxon>Syntrophotaleaceae</taxon>
        <taxon>Syntrophotalea</taxon>
    </lineage>
</organism>
<protein>
    <submittedName>
        <fullName evidence="1">Uncharacterized protein</fullName>
    </submittedName>
</protein>
<evidence type="ECO:0000313" key="2">
    <source>
        <dbReference type="Proteomes" id="UP000182517"/>
    </source>
</evidence>
<dbReference type="InterPro" id="IPR011009">
    <property type="entry name" value="Kinase-like_dom_sf"/>
</dbReference>
<dbReference type="EMBL" id="CP015519">
    <property type="protein sequence ID" value="APG26637.1"/>
    <property type="molecule type" value="Genomic_DNA"/>
</dbReference>
<dbReference type="AlphaFoldDB" id="A0A1L3GL11"/>
<dbReference type="KEGG" id="pef:A7E78_01420"/>
<sequence length="495" mass="58237">MGAEISLRQISWDYLTEDGESFLGKLENDLQVKTVIKDYPKRRVVSYPGLFMKEVRYRGTAVLFKTILGGTACKEGRISRRLFKLGIAAPEVLGYGVEKRNGILTRDVLLTKEVENSKSLYDTLLEDYPRFSVAKKCHFNKEFASFVRKLHDNGVFHNDPHMGNILFVNDPRNPHFVILDTDRVDLKNRALSQKERIANLALFHTLGALASRSEFFRFIKAYGFSQIKNHRKLILRLQKKALSHSKKIWRKNSRRSLSNNSRFCKENLHGFSIFRQRTSETANILKTLLPDPDQILEQGEIFKDGRTVRAAKIHVNGMDYFLKRYNVKGWKYCVRNAFRRSRSIKTWLSFWEFRLRRLPVPEPLLCLEERRFRLLGRSYILSEFIEGSEKLSKHWPMLDQGKKKSLLVKLGILFGRMHLFGCLHGDLKWDNILLQNTGEKSEVILIDLDGTRVRSHLRDARARRDIERFLRDLRKWASDEDVQFFLKSWQRWRVR</sequence>
<dbReference type="PROSITE" id="PS00108">
    <property type="entry name" value="PROTEIN_KINASE_ST"/>
    <property type="match status" value="1"/>
</dbReference>
<dbReference type="Proteomes" id="UP000182517">
    <property type="component" value="Chromosome"/>
</dbReference>
<name>A0A1L3GL11_9BACT</name>
<keyword evidence="2" id="KW-1185">Reference proteome</keyword>
<dbReference type="Gene3D" id="1.10.510.10">
    <property type="entry name" value="Transferase(Phosphotransferase) domain 1"/>
    <property type="match status" value="2"/>
</dbReference>
<dbReference type="Pfam" id="PF06293">
    <property type="entry name" value="Kdo"/>
    <property type="match status" value="2"/>
</dbReference>
<accession>A0A1L3GL11</accession>
<dbReference type="SUPFAM" id="SSF56112">
    <property type="entry name" value="Protein kinase-like (PK-like)"/>
    <property type="match status" value="2"/>
</dbReference>
<gene>
    <name evidence="1" type="ORF">A7E78_01420</name>
</gene>